<dbReference type="PANTHER" id="PTHR34475">
    <property type="match status" value="1"/>
</dbReference>
<feature type="compositionally biased region" description="Basic and acidic residues" evidence="1">
    <location>
        <begin position="260"/>
        <end position="273"/>
    </location>
</feature>
<feature type="compositionally biased region" description="Low complexity" evidence="1">
    <location>
        <begin position="148"/>
        <end position="163"/>
    </location>
</feature>
<feature type="region of interest" description="Disordered" evidence="1">
    <location>
        <begin position="77"/>
        <end position="103"/>
    </location>
</feature>
<evidence type="ECO:0000256" key="1">
    <source>
        <dbReference type="SAM" id="MobiDB-lite"/>
    </source>
</evidence>
<feature type="region of interest" description="Disordered" evidence="1">
    <location>
        <begin position="254"/>
        <end position="273"/>
    </location>
</feature>
<dbReference type="PANTHER" id="PTHR34475:SF1">
    <property type="entry name" value="CYTOSKELETON PROTEIN RODZ"/>
    <property type="match status" value="1"/>
</dbReference>
<dbReference type="InterPro" id="IPR050400">
    <property type="entry name" value="Bact_Cytoskel_RodZ"/>
</dbReference>
<evidence type="ECO:0000259" key="3">
    <source>
        <dbReference type="Pfam" id="PF13464"/>
    </source>
</evidence>
<dbReference type="InterPro" id="IPR001387">
    <property type="entry name" value="Cro/C1-type_HTH"/>
</dbReference>
<dbReference type="InterPro" id="IPR010982">
    <property type="entry name" value="Lambda_DNA-bd_dom_sf"/>
</dbReference>
<dbReference type="RefSeq" id="WP_075445617.1">
    <property type="nucleotide sequence ID" value="NZ_FOQK01000031.1"/>
</dbReference>
<keyword evidence="2" id="KW-0472">Membrane</keyword>
<name>A0A1I3HK73_SELRU</name>
<feature type="transmembrane region" description="Helical" evidence="2">
    <location>
        <begin position="124"/>
        <end position="142"/>
    </location>
</feature>
<dbReference type="CDD" id="cd00093">
    <property type="entry name" value="HTH_XRE"/>
    <property type="match status" value="1"/>
</dbReference>
<accession>A0A1I3HK73</accession>
<dbReference type="Gene3D" id="1.10.260.40">
    <property type="entry name" value="lambda repressor-like DNA-binding domains"/>
    <property type="match status" value="1"/>
</dbReference>
<keyword evidence="2" id="KW-1133">Transmembrane helix</keyword>
<dbReference type="InterPro" id="IPR025194">
    <property type="entry name" value="RodZ-like_C"/>
</dbReference>
<feature type="domain" description="Cytoskeleton protein RodZ-like C-terminal" evidence="3">
    <location>
        <begin position="189"/>
        <end position="248"/>
    </location>
</feature>
<dbReference type="Proteomes" id="UP000183639">
    <property type="component" value="Unassembled WGS sequence"/>
</dbReference>
<reference evidence="4 5" key="1">
    <citation type="submission" date="2016-10" db="EMBL/GenBank/DDBJ databases">
        <authorList>
            <person name="de Groot N.N."/>
        </authorList>
    </citation>
    <scope>NUCLEOTIDE SEQUENCE [LARGE SCALE GENOMIC DNA]</scope>
    <source>
        <strain evidence="4 5">Z108</strain>
    </source>
</reference>
<keyword evidence="2" id="KW-0812">Transmembrane</keyword>
<dbReference type="Pfam" id="PF13464">
    <property type="entry name" value="RodZ_C"/>
    <property type="match status" value="1"/>
</dbReference>
<gene>
    <name evidence="4" type="ORF">SAMN04487861_13125</name>
</gene>
<evidence type="ECO:0000256" key="2">
    <source>
        <dbReference type="SAM" id="Phobius"/>
    </source>
</evidence>
<dbReference type="GO" id="GO:0003677">
    <property type="term" value="F:DNA binding"/>
    <property type="evidence" value="ECO:0007669"/>
    <property type="project" value="InterPro"/>
</dbReference>
<dbReference type="EMBL" id="FOQK01000031">
    <property type="protein sequence ID" value="SFI36033.1"/>
    <property type="molecule type" value="Genomic_DNA"/>
</dbReference>
<dbReference type="AlphaFoldDB" id="A0A1I3HK73"/>
<dbReference type="OrthoDB" id="9797543at2"/>
<protein>
    <submittedName>
        <fullName evidence="4">Protein RodZ, contains Xre-like HTH and DUF4115 domains</fullName>
    </submittedName>
</protein>
<feature type="region of interest" description="Disordered" evidence="1">
    <location>
        <begin position="148"/>
        <end position="179"/>
    </location>
</feature>
<evidence type="ECO:0000313" key="5">
    <source>
        <dbReference type="Proteomes" id="UP000183639"/>
    </source>
</evidence>
<sequence length="273" mass="29560">MLGDMLRAERERQNLTIKDIEKGTSIRALYIECIENGDYSQLPGEVYTKGFIRNYANFLKMDADAIVKRFTEENHPEQAAAQAAKEAEQAAEEEAPQKAKVAPAFSTGKDFHQRVESSHKRQNFFLVAVILLVVAAGAFFLLSDSDSPTTAKPAKTATTTAKAPQEKTEKPQQQAAPAKKAEGVEVVAKTTGSCWTQVKADGKVVYEGTLEKGKTETWKGKESVVITAGNAGAIAFNVNGKDLGKAGDIGEVTEKTFTPEGEKSADSKRDSKK</sequence>
<dbReference type="Pfam" id="PF13413">
    <property type="entry name" value="HTH_25"/>
    <property type="match status" value="1"/>
</dbReference>
<organism evidence="4 5">
    <name type="scientific">Selenomonas ruminantium</name>
    <dbReference type="NCBI Taxonomy" id="971"/>
    <lineage>
        <taxon>Bacteria</taxon>
        <taxon>Bacillati</taxon>
        <taxon>Bacillota</taxon>
        <taxon>Negativicutes</taxon>
        <taxon>Selenomonadales</taxon>
        <taxon>Selenomonadaceae</taxon>
        <taxon>Selenomonas</taxon>
    </lineage>
</organism>
<proteinExistence type="predicted"/>
<evidence type="ECO:0000313" key="4">
    <source>
        <dbReference type="EMBL" id="SFI36033.1"/>
    </source>
</evidence>